<dbReference type="GO" id="GO:0051213">
    <property type="term" value="F:dioxygenase activity"/>
    <property type="evidence" value="ECO:0007669"/>
    <property type="project" value="UniProtKB-KW"/>
</dbReference>
<evidence type="ECO:0000313" key="2">
    <source>
        <dbReference type="EMBL" id="KAL2841981.1"/>
    </source>
</evidence>
<dbReference type="EMBL" id="JBFXLR010000054">
    <property type="protein sequence ID" value="KAL2841981.1"/>
    <property type="molecule type" value="Genomic_DNA"/>
</dbReference>
<evidence type="ECO:0000259" key="1">
    <source>
        <dbReference type="Pfam" id="PF02900"/>
    </source>
</evidence>
<comment type="caution">
    <text evidence="2">The sequence shown here is derived from an EMBL/GenBank/DDBJ whole genome shotgun (WGS) entry which is preliminary data.</text>
</comment>
<dbReference type="SUPFAM" id="SSF53213">
    <property type="entry name" value="LigB-like"/>
    <property type="match status" value="1"/>
</dbReference>
<evidence type="ECO:0000313" key="3">
    <source>
        <dbReference type="Proteomes" id="UP001610444"/>
    </source>
</evidence>
<dbReference type="Proteomes" id="UP001610444">
    <property type="component" value="Unassembled WGS sequence"/>
</dbReference>
<keyword evidence="2" id="KW-0223">Dioxygenase</keyword>
<name>A0ABR4JPM0_9EURO</name>
<dbReference type="GeneID" id="98161985"/>
<keyword evidence="3" id="KW-1185">Reference proteome</keyword>
<protein>
    <submittedName>
        <fullName evidence="2">Extradiol ring-cleavage dioxygenase, class III enzyme, subunit B</fullName>
    </submittedName>
</protein>
<sequence>MTADLPRVSLIPIFINVFTPPLIPYPRAYAFGQAVRRTIEALLDDCRAALMCTVSHWPPFRNPNQRVDQMKEFQTFRKPVLEQYPNLFVELEEYEMEMAKKNQYPLNSKHPLINADLDRLFLKHYCDGNIEWIKVLMYEYVKKDAGHGDREIINYVAVLRAMEGAKSRLLLYEPVMDGICGMAYIDFEVEP</sequence>
<keyword evidence="2" id="KW-0560">Oxidoreductase</keyword>
<dbReference type="RefSeq" id="XP_070894849.1">
    <property type="nucleotide sequence ID" value="XM_071046821.1"/>
</dbReference>
<dbReference type="Pfam" id="PF02900">
    <property type="entry name" value="LigB"/>
    <property type="match status" value="1"/>
</dbReference>
<reference evidence="2 3" key="1">
    <citation type="submission" date="2024-07" db="EMBL/GenBank/DDBJ databases">
        <title>Section-level genome sequencing and comparative genomics of Aspergillus sections Usti and Cavernicolus.</title>
        <authorList>
            <consortium name="Lawrence Berkeley National Laboratory"/>
            <person name="Nybo J.L."/>
            <person name="Vesth T.C."/>
            <person name="Theobald S."/>
            <person name="Frisvad J.C."/>
            <person name="Larsen T.O."/>
            <person name="Kjaerboelling I."/>
            <person name="Rothschild-Mancinelli K."/>
            <person name="Lyhne E.K."/>
            <person name="Kogle M.E."/>
            <person name="Barry K."/>
            <person name="Clum A."/>
            <person name="Na H."/>
            <person name="Ledsgaard L."/>
            <person name="Lin J."/>
            <person name="Lipzen A."/>
            <person name="Kuo A."/>
            <person name="Riley R."/>
            <person name="Mondo S."/>
            <person name="LaButti K."/>
            <person name="Haridas S."/>
            <person name="Pangalinan J."/>
            <person name="Salamov A.A."/>
            <person name="Simmons B.A."/>
            <person name="Magnuson J.K."/>
            <person name="Chen J."/>
            <person name="Drula E."/>
            <person name="Henrissat B."/>
            <person name="Wiebenga A."/>
            <person name="Lubbers R.J."/>
            <person name="Gomes A.C."/>
            <person name="Macurrencykelacurrency M.R."/>
            <person name="Stajich J."/>
            <person name="Grigoriev I.V."/>
            <person name="Mortensen U.H."/>
            <person name="De vries R.P."/>
            <person name="Baker S.E."/>
            <person name="Andersen M.R."/>
        </authorList>
    </citation>
    <scope>NUCLEOTIDE SEQUENCE [LARGE SCALE GENOMIC DNA]</scope>
    <source>
        <strain evidence="2 3">CBS 756.74</strain>
    </source>
</reference>
<proteinExistence type="predicted"/>
<accession>A0ABR4JPM0</accession>
<gene>
    <name evidence="2" type="ORF">BJX68DRAFT_270922</name>
</gene>
<organism evidence="2 3">
    <name type="scientific">Aspergillus pseudodeflectus</name>
    <dbReference type="NCBI Taxonomy" id="176178"/>
    <lineage>
        <taxon>Eukaryota</taxon>
        <taxon>Fungi</taxon>
        <taxon>Dikarya</taxon>
        <taxon>Ascomycota</taxon>
        <taxon>Pezizomycotina</taxon>
        <taxon>Eurotiomycetes</taxon>
        <taxon>Eurotiomycetidae</taxon>
        <taxon>Eurotiales</taxon>
        <taxon>Aspergillaceae</taxon>
        <taxon>Aspergillus</taxon>
        <taxon>Aspergillus subgen. Nidulantes</taxon>
    </lineage>
</organism>
<feature type="domain" description="Extradiol ring-cleavage dioxygenase class III enzyme subunit B" evidence="1">
    <location>
        <begin position="7"/>
        <end position="167"/>
    </location>
</feature>
<dbReference type="InterPro" id="IPR004183">
    <property type="entry name" value="Xdiol_dOase_suB"/>
</dbReference>
<dbReference type="Gene3D" id="3.40.830.10">
    <property type="entry name" value="LigB-like"/>
    <property type="match status" value="1"/>
</dbReference>